<dbReference type="KEGG" id="osu:NT6N_28680"/>
<sequence>MELTTIACAVCMGNGPDHKDSVAAGYAMLVMLLIILPMLTAIIFFIRRMAIRERENLDPALSD</sequence>
<accession>A0AAT9FPF0</accession>
<dbReference type="AlphaFoldDB" id="A0AAT9FPF0"/>
<keyword evidence="1" id="KW-0812">Transmembrane</keyword>
<evidence type="ECO:0000256" key="1">
    <source>
        <dbReference type="SAM" id="Phobius"/>
    </source>
</evidence>
<keyword evidence="1" id="KW-1133">Transmembrane helix</keyword>
<keyword evidence="1" id="KW-0472">Membrane</keyword>
<proteinExistence type="predicted"/>
<organism evidence="2">
    <name type="scientific">Oceaniferula spumae</name>
    <dbReference type="NCBI Taxonomy" id="2979115"/>
    <lineage>
        <taxon>Bacteria</taxon>
        <taxon>Pseudomonadati</taxon>
        <taxon>Verrucomicrobiota</taxon>
        <taxon>Verrucomicrobiia</taxon>
        <taxon>Verrucomicrobiales</taxon>
        <taxon>Verrucomicrobiaceae</taxon>
        <taxon>Oceaniferula</taxon>
    </lineage>
</organism>
<gene>
    <name evidence="2" type="ORF">NT6N_28680</name>
</gene>
<name>A0AAT9FPF0_9BACT</name>
<reference evidence="2" key="1">
    <citation type="submission" date="2024-07" db="EMBL/GenBank/DDBJ databases">
        <title>Complete genome sequence of Verrucomicrobiaceae bacterium NT6N.</title>
        <authorList>
            <person name="Huang C."/>
            <person name="Takami H."/>
            <person name="Hamasaki K."/>
        </authorList>
    </citation>
    <scope>NUCLEOTIDE SEQUENCE</scope>
    <source>
        <strain evidence="2">NT6N</strain>
    </source>
</reference>
<dbReference type="EMBL" id="AP026866">
    <property type="protein sequence ID" value="BDS07828.1"/>
    <property type="molecule type" value="Genomic_DNA"/>
</dbReference>
<evidence type="ECO:0000313" key="2">
    <source>
        <dbReference type="EMBL" id="BDS07828.1"/>
    </source>
</evidence>
<feature type="transmembrane region" description="Helical" evidence="1">
    <location>
        <begin position="23"/>
        <end position="46"/>
    </location>
</feature>
<protein>
    <submittedName>
        <fullName evidence="2">Uncharacterized protein</fullName>
    </submittedName>
</protein>